<dbReference type="EMBL" id="JAZGQO010000005">
    <property type="protein sequence ID" value="KAK6186993.1"/>
    <property type="molecule type" value="Genomic_DNA"/>
</dbReference>
<dbReference type="GO" id="GO:0046872">
    <property type="term" value="F:metal ion binding"/>
    <property type="evidence" value="ECO:0007669"/>
    <property type="project" value="UniProtKB-KW"/>
</dbReference>
<keyword evidence="3" id="KW-0812">Transmembrane</keyword>
<proteinExistence type="predicted"/>
<name>A0AAN8K748_PATCE</name>
<feature type="transmembrane region" description="Helical" evidence="3">
    <location>
        <begin position="15"/>
        <end position="37"/>
    </location>
</feature>
<keyword evidence="3" id="KW-0472">Membrane</keyword>
<dbReference type="Gene3D" id="2.170.150.20">
    <property type="entry name" value="Peptide methionine sulfoxide reductase"/>
    <property type="match status" value="1"/>
</dbReference>
<gene>
    <name evidence="5" type="ORF">SNE40_006247</name>
</gene>
<protein>
    <recommendedName>
        <fullName evidence="4">CULT domain-containing protein</fullName>
    </recommendedName>
</protein>
<comment type="caution">
    <text evidence="5">The sequence shown here is derived from an EMBL/GenBank/DDBJ whole genome shotgun (WGS) entry which is preliminary data.</text>
</comment>
<dbReference type="Pfam" id="PF03226">
    <property type="entry name" value="Yippee-Mis18"/>
    <property type="match status" value="1"/>
</dbReference>
<dbReference type="InterPro" id="IPR034750">
    <property type="entry name" value="CULT"/>
</dbReference>
<accession>A0AAN8K748</accession>
<dbReference type="AlphaFoldDB" id="A0AAN8K748"/>
<reference evidence="5 6" key="1">
    <citation type="submission" date="2024-01" db="EMBL/GenBank/DDBJ databases">
        <title>The genome of the rayed Mediterranean limpet Patella caerulea (Linnaeus, 1758).</title>
        <authorList>
            <person name="Anh-Thu Weber A."/>
            <person name="Halstead-Nussloch G."/>
        </authorList>
    </citation>
    <scope>NUCLEOTIDE SEQUENCE [LARGE SCALE GENOMIC DNA]</scope>
    <source>
        <strain evidence="5">AATW-2023a</strain>
        <tissue evidence="5">Whole specimen</tissue>
    </source>
</reference>
<dbReference type="InterPro" id="IPR004910">
    <property type="entry name" value="Yippee/Mis18/Cereblon"/>
</dbReference>
<keyword evidence="3" id="KW-1133">Transmembrane helix</keyword>
<dbReference type="FunFam" id="2.170.150.20:FF:000007">
    <property type="entry name" value="Protein cereblon"/>
    <property type="match status" value="1"/>
</dbReference>
<organism evidence="5 6">
    <name type="scientific">Patella caerulea</name>
    <name type="common">Rayed Mediterranean limpet</name>
    <dbReference type="NCBI Taxonomy" id="87958"/>
    <lineage>
        <taxon>Eukaryota</taxon>
        <taxon>Metazoa</taxon>
        <taxon>Spiralia</taxon>
        <taxon>Lophotrochozoa</taxon>
        <taxon>Mollusca</taxon>
        <taxon>Gastropoda</taxon>
        <taxon>Patellogastropoda</taxon>
        <taxon>Patelloidea</taxon>
        <taxon>Patellidae</taxon>
        <taxon>Patella</taxon>
    </lineage>
</organism>
<sequence>MAAPIRQIKKQKLTAFVEVFGVVCIIHALTVFLGVVADEYEGYLLCRTCGNEVTQTSELMTVASKLAHRQRNDTLSGSEPVLIQLFKNPQGQFFEVITSKSAEVQTVDKSHGQDSWFPGFDWTIVVCPRCGSHLGWLFQAVHKHSHDSPVSSFYGLVLNNLLHEKEADSIIAVPKVYQS</sequence>
<evidence type="ECO:0000256" key="3">
    <source>
        <dbReference type="SAM" id="Phobius"/>
    </source>
</evidence>
<dbReference type="Proteomes" id="UP001347796">
    <property type="component" value="Unassembled WGS sequence"/>
</dbReference>
<keyword evidence="1" id="KW-0479">Metal-binding</keyword>
<evidence type="ECO:0000256" key="1">
    <source>
        <dbReference type="ARBA" id="ARBA00022723"/>
    </source>
</evidence>
<evidence type="ECO:0000256" key="2">
    <source>
        <dbReference type="ARBA" id="ARBA00022833"/>
    </source>
</evidence>
<dbReference type="CDD" id="cd15777">
    <property type="entry name" value="CRBN_C_like"/>
    <property type="match status" value="1"/>
</dbReference>
<keyword evidence="6" id="KW-1185">Reference proteome</keyword>
<evidence type="ECO:0000259" key="4">
    <source>
        <dbReference type="PROSITE" id="PS51788"/>
    </source>
</evidence>
<feature type="domain" description="CULT" evidence="4">
    <location>
        <begin position="41"/>
        <end position="165"/>
    </location>
</feature>
<evidence type="ECO:0000313" key="6">
    <source>
        <dbReference type="Proteomes" id="UP001347796"/>
    </source>
</evidence>
<keyword evidence="2" id="KW-0862">Zinc</keyword>
<dbReference type="PROSITE" id="PS51788">
    <property type="entry name" value="CULT"/>
    <property type="match status" value="1"/>
</dbReference>
<evidence type="ECO:0000313" key="5">
    <source>
        <dbReference type="EMBL" id="KAK6186993.1"/>
    </source>
</evidence>